<dbReference type="SUPFAM" id="SSF81301">
    <property type="entry name" value="Nucleotidyltransferase"/>
    <property type="match status" value="1"/>
</dbReference>
<dbReference type="HOGENOM" id="CLU_130257_10_1_2"/>
<keyword evidence="5" id="KW-0479">Metal-binding</keyword>
<comment type="cofactor">
    <cofactor evidence="1">
        <name>Mg(2+)</name>
        <dbReference type="ChEBI" id="CHEBI:18420"/>
    </cofactor>
</comment>
<dbReference type="PATRIC" id="fig|593117.10.peg.2075"/>
<dbReference type="eggNOG" id="arCOG01206">
    <property type="taxonomic scope" value="Archaea"/>
</dbReference>
<evidence type="ECO:0000256" key="2">
    <source>
        <dbReference type="ARBA" id="ARBA00022649"/>
    </source>
</evidence>
<dbReference type="InterPro" id="IPR052038">
    <property type="entry name" value="Type-VII_TA_antitoxin"/>
</dbReference>
<keyword evidence="4" id="KW-0548">Nucleotidyltransferase</keyword>
<evidence type="ECO:0000313" key="14">
    <source>
        <dbReference type="EMBL" id="ACS34568.1"/>
    </source>
</evidence>
<keyword evidence="3 14" id="KW-0808">Transferase</keyword>
<comment type="catalytic activity">
    <reaction evidence="12">
        <text>L-tyrosyl-[protein] + ATP = O-(5'-adenylyl)-L-tyrosyl-[protein] + diphosphate</text>
        <dbReference type="Rhea" id="RHEA:54288"/>
        <dbReference type="Rhea" id="RHEA-COMP:10136"/>
        <dbReference type="Rhea" id="RHEA-COMP:13846"/>
        <dbReference type="ChEBI" id="CHEBI:30616"/>
        <dbReference type="ChEBI" id="CHEBI:33019"/>
        <dbReference type="ChEBI" id="CHEBI:46858"/>
        <dbReference type="ChEBI" id="CHEBI:83624"/>
        <dbReference type="EC" id="2.7.7.108"/>
    </reaction>
</comment>
<comment type="catalytic activity">
    <reaction evidence="11">
        <text>O-(5'-adenylyl)-L-tyrosyl-[protein] + ATP = O-[5'-(adenylyl-(5'-&gt;3')-adenylyl)]-L-tyrosyl-[protein] + diphosphate</text>
        <dbReference type="Rhea" id="RHEA:66528"/>
        <dbReference type="Rhea" id="RHEA-COMP:13846"/>
        <dbReference type="Rhea" id="RHEA-COMP:17046"/>
        <dbReference type="ChEBI" id="CHEBI:30616"/>
        <dbReference type="ChEBI" id="CHEBI:33019"/>
        <dbReference type="ChEBI" id="CHEBI:83624"/>
        <dbReference type="ChEBI" id="CHEBI:167160"/>
    </reaction>
</comment>
<evidence type="ECO:0000256" key="12">
    <source>
        <dbReference type="ARBA" id="ARBA00048696"/>
    </source>
</evidence>
<comment type="similarity">
    <text evidence="10">Belongs to the MntA antitoxin family.</text>
</comment>
<gene>
    <name evidence="14" type="ordered locus">TGAM_2066</name>
</gene>
<dbReference type="GO" id="GO:0046872">
    <property type="term" value="F:metal ion binding"/>
    <property type="evidence" value="ECO:0007669"/>
    <property type="project" value="UniProtKB-KW"/>
</dbReference>
<keyword evidence="2" id="KW-1277">Toxin-antitoxin system</keyword>
<organism evidence="14 15">
    <name type="scientific">Thermococcus gammatolerans (strain DSM 15229 / JCM 11827 / EJ3)</name>
    <dbReference type="NCBI Taxonomy" id="593117"/>
    <lineage>
        <taxon>Archaea</taxon>
        <taxon>Methanobacteriati</taxon>
        <taxon>Methanobacteriota</taxon>
        <taxon>Thermococci</taxon>
        <taxon>Thermococcales</taxon>
        <taxon>Thermococcaceae</taxon>
        <taxon>Thermococcus</taxon>
    </lineage>
</organism>
<evidence type="ECO:0000256" key="8">
    <source>
        <dbReference type="ARBA" id="ARBA00022842"/>
    </source>
</evidence>
<sequence length="113" mass="13278">MLLTSARLFKVMENEKLKRIMSRLQSHSNELRQLGVKRLWLFGSYVRGDAREDSDLDVLVEFEEGKKTFDNYMELKFLLEDLLGVEVDLITVEALKPRVRKYVWREAVSVEGL</sequence>
<evidence type="ECO:0000259" key="13">
    <source>
        <dbReference type="Pfam" id="PF01909"/>
    </source>
</evidence>
<evidence type="ECO:0000256" key="1">
    <source>
        <dbReference type="ARBA" id="ARBA00001946"/>
    </source>
</evidence>
<dbReference type="PANTHER" id="PTHR33571">
    <property type="entry name" value="SSL8005 PROTEIN"/>
    <property type="match status" value="1"/>
</dbReference>
<evidence type="ECO:0000256" key="4">
    <source>
        <dbReference type="ARBA" id="ARBA00022695"/>
    </source>
</evidence>
<evidence type="ECO:0000256" key="9">
    <source>
        <dbReference type="ARBA" id="ARBA00034531"/>
    </source>
</evidence>
<dbReference type="Pfam" id="PF01909">
    <property type="entry name" value="NTP_transf_2"/>
    <property type="match status" value="1"/>
</dbReference>
<proteinExistence type="inferred from homology"/>
<dbReference type="PaxDb" id="593117-TGAM_2066"/>
<evidence type="ECO:0000256" key="11">
    <source>
        <dbReference type="ARBA" id="ARBA00047518"/>
    </source>
</evidence>
<dbReference type="GO" id="GO:0070733">
    <property type="term" value="F:AMPylase activity"/>
    <property type="evidence" value="ECO:0007669"/>
    <property type="project" value="UniProtKB-EC"/>
</dbReference>
<evidence type="ECO:0000256" key="5">
    <source>
        <dbReference type="ARBA" id="ARBA00022723"/>
    </source>
</evidence>
<keyword evidence="7" id="KW-0067">ATP-binding</keyword>
<dbReference type="AlphaFoldDB" id="C5A2E9"/>
<dbReference type="Gene3D" id="3.30.460.10">
    <property type="entry name" value="Beta Polymerase, domain 2"/>
    <property type="match status" value="1"/>
</dbReference>
<dbReference type="InterPro" id="IPR043519">
    <property type="entry name" value="NT_sf"/>
</dbReference>
<keyword evidence="6" id="KW-0547">Nucleotide-binding</keyword>
<evidence type="ECO:0000256" key="10">
    <source>
        <dbReference type="ARBA" id="ARBA00038276"/>
    </source>
</evidence>
<dbReference type="Proteomes" id="UP000001488">
    <property type="component" value="Chromosome"/>
</dbReference>
<dbReference type="GO" id="GO:0005524">
    <property type="term" value="F:ATP binding"/>
    <property type="evidence" value="ECO:0007669"/>
    <property type="project" value="UniProtKB-KW"/>
</dbReference>
<name>C5A2E9_THEGJ</name>
<dbReference type="EMBL" id="CP001398">
    <property type="protein sequence ID" value="ACS34568.1"/>
    <property type="molecule type" value="Genomic_DNA"/>
</dbReference>
<accession>C5A2E9</accession>
<keyword evidence="15" id="KW-1185">Reference proteome</keyword>
<evidence type="ECO:0000313" key="15">
    <source>
        <dbReference type="Proteomes" id="UP000001488"/>
    </source>
</evidence>
<evidence type="ECO:0000256" key="3">
    <source>
        <dbReference type="ARBA" id="ARBA00022679"/>
    </source>
</evidence>
<dbReference type="KEGG" id="tga:TGAM_2066"/>
<reference evidence="14 15" key="1">
    <citation type="journal article" date="2007" name="Genome Biol.">
        <title>Genome analysis and genome-wide proteomics of Thermococcus gammatolerans, the most radioresistant organism known amongst the Archaea.</title>
        <authorList>
            <person name="Zivanovic Y."/>
            <person name="Armengaud J."/>
            <person name="Lagorce A."/>
            <person name="Leplat C."/>
            <person name="Guerin P."/>
            <person name="Dutertre M."/>
            <person name="Anthouard V."/>
            <person name="Forterre P."/>
            <person name="Wincker P."/>
            <person name="Confalonieri F."/>
        </authorList>
    </citation>
    <scope>NUCLEOTIDE SEQUENCE [LARGE SCALE GENOMIC DNA]</scope>
    <source>
        <strain evidence="15">DSM 15229 / JCM 11827 / EJ3</strain>
    </source>
</reference>
<keyword evidence="8" id="KW-0460">Magnesium</keyword>
<dbReference type="PANTHER" id="PTHR33571:SF14">
    <property type="entry name" value="PROTEIN ADENYLYLTRANSFERASE MJ0435-RELATED"/>
    <property type="match status" value="1"/>
</dbReference>
<dbReference type="CDD" id="cd05403">
    <property type="entry name" value="NT_KNTase_like"/>
    <property type="match status" value="1"/>
</dbReference>
<dbReference type="STRING" id="593117.TGAM_2066"/>
<feature type="domain" description="Polymerase nucleotidyl transferase" evidence="13">
    <location>
        <begin position="26"/>
        <end position="103"/>
    </location>
</feature>
<evidence type="ECO:0000256" key="7">
    <source>
        <dbReference type="ARBA" id="ARBA00022840"/>
    </source>
</evidence>
<protein>
    <recommendedName>
        <fullName evidence="9">protein adenylyltransferase</fullName>
        <ecNumber evidence="9">2.7.7.108</ecNumber>
    </recommendedName>
</protein>
<evidence type="ECO:0000256" key="6">
    <source>
        <dbReference type="ARBA" id="ARBA00022741"/>
    </source>
</evidence>
<dbReference type="InterPro" id="IPR002934">
    <property type="entry name" value="Polymerase_NTP_transf_dom"/>
</dbReference>
<dbReference type="EC" id="2.7.7.108" evidence="9"/>